<dbReference type="GO" id="GO:0016301">
    <property type="term" value="F:kinase activity"/>
    <property type="evidence" value="ECO:0007669"/>
    <property type="project" value="UniProtKB-KW"/>
</dbReference>
<evidence type="ECO:0000313" key="11">
    <source>
        <dbReference type="EMBL" id="MDZ5761887.1"/>
    </source>
</evidence>
<accession>A0ABU5L764</accession>
<dbReference type="Pfam" id="PF00162">
    <property type="entry name" value="PGK"/>
    <property type="match status" value="1"/>
</dbReference>
<keyword evidence="9" id="KW-0324">Glycolysis</keyword>
<comment type="catalytic activity">
    <reaction evidence="1 9 10">
        <text>(2R)-3-phosphoglycerate + ATP = (2R)-3-phospho-glyceroyl phosphate + ADP</text>
        <dbReference type="Rhea" id="RHEA:14801"/>
        <dbReference type="ChEBI" id="CHEBI:30616"/>
        <dbReference type="ChEBI" id="CHEBI:57604"/>
        <dbReference type="ChEBI" id="CHEBI:58272"/>
        <dbReference type="ChEBI" id="CHEBI:456216"/>
        <dbReference type="EC" id="2.7.2.3"/>
    </reaction>
</comment>
<evidence type="ECO:0000256" key="8">
    <source>
        <dbReference type="ARBA" id="ARBA00022840"/>
    </source>
</evidence>
<comment type="caution">
    <text evidence="11">The sequence shown here is derived from an EMBL/GenBank/DDBJ whole genome shotgun (WGS) entry which is preliminary data.</text>
</comment>
<dbReference type="Proteomes" id="UP001293791">
    <property type="component" value="Unassembled WGS sequence"/>
</dbReference>
<dbReference type="Gene3D" id="3.40.50.1260">
    <property type="entry name" value="Phosphoglycerate kinase, N-terminal domain"/>
    <property type="match status" value="2"/>
</dbReference>
<feature type="binding site" evidence="9">
    <location>
        <position position="194"/>
    </location>
    <ligand>
        <name>ATP</name>
        <dbReference type="ChEBI" id="CHEBI:30616"/>
    </ligand>
</feature>
<comment type="similarity">
    <text evidence="2 9 10">Belongs to the phosphoglycerate kinase family.</text>
</comment>
<comment type="caution">
    <text evidence="9">Lacks conserved residue(s) required for the propagation of feature annotation.</text>
</comment>
<evidence type="ECO:0000256" key="4">
    <source>
        <dbReference type="ARBA" id="ARBA00013061"/>
    </source>
</evidence>
<evidence type="ECO:0000256" key="1">
    <source>
        <dbReference type="ARBA" id="ARBA00000642"/>
    </source>
</evidence>
<dbReference type="InterPro" id="IPR001576">
    <property type="entry name" value="Phosphoglycerate_kinase"/>
</dbReference>
<evidence type="ECO:0000256" key="7">
    <source>
        <dbReference type="ARBA" id="ARBA00022777"/>
    </source>
</evidence>
<dbReference type="InterPro" id="IPR036043">
    <property type="entry name" value="Phosphoglycerate_kinase_sf"/>
</dbReference>
<feature type="binding site" evidence="9">
    <location>
        <begin position="60"/>
        <end position="63"/>
    </location>
    <ligand>
        <name>substrate</name>
    </ligand>
</feature>
<evidence type="ECO:0000256" key="6">
    <source>
        <dbReference type="ARBA" id="ARBA00022741"/>
    </source>
</evidence>
<gene>
    <name evidence="9" type="primary">pgk</name>
    <name evidence="11" type="ORF">Cyrtocomes_00247</name>
</gene>
<organism evidence="11 12">
    <name type="scientific">Candidatus Cyrtobacter comes</name>
    <dbReference type="NCBI Taxonomy" id="675776"/>
    <lineage>
        <taxon>Bacteria</taxon>
        <taxon>Pseudomonadati</taxon>
        <taxon>Pseudomonadota</taxon>
        <taxon>Alphaproteobacteria</taxon>
        <taxon>Rickettsiales</taxon>
        <taxon>Candidatus Midichloriaceae</taxon>
        <taxon>Candidatus Cyrtobacter</taxon>
    </lineage>
</organism>
<keyword evidence="9" id="KW-0963">Cytoplasm</keyword>
<dbReference type="PIRSF" id="PIRSF000724">
    <property type="entry name" value="Pgk"/>
    <property type="match status" value="1"/>
</dbReference>
<feature type="binding site" evidence="9">
    <location>
        <position position="307"/>
    </location>
    <ligand>
        <name>ATP</name>
        <dbReference type="ChEBI" id="CHEBI:30616"/>
    </ligand>
</feature>
<keyword evidence="7 9" id="KW-0418">Kinase</keyword>
<feature type="binding site" evidence="9">
    <location>
        <begin position="335"/>
        <end position="338"/>
    </location>
    <ligand>
        <name>ATP</name>
        <dbReference type="ChEBI" id="CHEBI:30616"/>
    </ligand>
</feature>
<feature type="binding site" evidence="9">
    <location>
        <begin position="21"/>
        <end position="23"/>
    </location>
    <ligand>
        <name>substrate</name>
    </ligand>
</feature>
<evidence type="ECO:0000256" key="2">
    <source>
        <dbReference type="ARBA" id="ARBA00008982"/>
    </source>
</evidence>
<dbReference type="InterPro" id="IPR015824">
    <property type="entry name" value="Phosphoglycerate_kinase_N"/>
</dbReference>
<feature type="binding site" evidence="9">
    <location>
        <position position="37"/>
    </location>
    <ligand>
        <name>substrate</name>
    </ligand>
</feature>
<proteinExistence type="inferred from homology"/>
<dbReference type="EC" id="2.7.2.3" evidence="4 9"/>
<feature type="binding site" evidence="9">
    <location>
        <position position="144"/>
    </location>
    <ligand>
        <name>substrate</name>
    </ligand>
</feature>
<sequence>MIKCITQKVFAPNSNAIIRVDFNVPLGIDYKILDYSRLESAKNSINLLLKNCKRVLLLSHFGRPKGKYTKELSLANIVSQISKYYGVEIIFINSLNELNDKEGLVLLENTRFFPEEEKNDQYFARTLAQHAELYVNEAFSCSHRAHASLHAITNYLESYAGTYCFNEITALERISLEKNKDIIAIIGGSKISSKIGVLRNLFKKVRLVAIGGAMANTFLKAKGIEIGSSLYEPESLDIASEILSSYKILLPIDVVCKNNNSITIKDIHSVEDGDCIMDIGPRSCIEICSAIKNTQSVIWNGPMGKFEEPEFIDGTRLIAKFISSLNDSIYSVVGGGDTLAALSLLNIKLAFSHVSTAGGAFLEWMEKGSLPCIDMLKISKTTKT</sequence>
<evidence type="ECO:0000256" key="9">
    <source>
        <dbReference type="HAMAP-Rule" id="MF_00145"/>
    </source>
</evidence>
<comment type="subcellular location">
    <subcellularLocation>
        <location evidence="9">Cytoplasm</location>
    </subcellularLocation>
</comment>
<comment type="subunit">
    <text evidence="3 9">Monomer.</text>
</comment>
<keyword evidence="6 9" id="KW-0547">Nucleotide-binding</keyword>
<evidence type="ECO:0000256" key="5">
    <source>
        <dbReference type="ARBA" id="ARBA00022679"/>
    </source>
</evidence>
<dbReference type="SUPFAM" id="SSF53748">
    <property type="entry name" value="Phosphoglycerate kinase"/>
    <property type="match status" value="1"/>
</dbReference>
<dbReference type="EMBL" id="JARGYT010000008">
    <property type="protein sequence ID" value="MDZ5761887.1"/>
    <property type="molecule type" value="Genomic_DNA"/>
</dbReference>
<evidence type="ECO:0000256" key="3">
    <source>
        <dbReference type="ARBA" id="ARBA00011245"/>
    </source>
</evidence>
<protein>
    <recommendedName>
        <fullName evidence="4 9">Phosphoglycerate kinase</fullName>
        <ecNumber evidence="4 9">2.7.2.3</ecNumber>
    </recommendedName>
</protein>
<evidence type="ECO:0000313" key="12">
    <source>
        <dbReference type="Proteomes" id="UP001293791"/>
    </source>
</evidence>
<evidence type="ECO:0000256" key="10">
    <source>
        <dbReference type="RuleBase" id="RU000532"/>
    </source>
</evidence>
<dbReference type="RefSeq" id="WP_322497388.1">
    <property type="nucleotide sequence ID" value="NZ_JARGYT010000008.1"/>
</dbReference>
<reference evidence="11 12" key="1">
    <citation type="submission" date="2023-02" db="EMBL/GenBank/DDBJ databases">
        <title>Host association and intracellularity evolved multiple times independently in the Rickettsiales.</title>
        <authorList>
            <person name="Castelli M."/>
            <person name="Nardi T."/>
            <person name="Gammuto L."/>
            <person name="Bellinzona G."/>
            <person name="Sabaneyeva E."/>
            <person name="Potekhin A."/>
            <person name="Serra V."/>
            <person name="Petroni G."/>
            <person name="Sassera D."/>
        </authorList>
    </citation>
    <scope>NUCLEOTIDE SEQUENCE [LARGE SCALE GENOMIC DNA]</scope>
    <source>
        <strain evidence="11 12">BOD18</strain>
    </source>
</reference>
<name>A0ABU5L764_9RICK</name>
<comment type="pathway">
    <text evidence="9">Carbohydrate degradation; glycolysis; pyruvate from D-glyceraldehyde 3-phosphate: step 2/5.</text>
</comment>
<keyword evidence="5 9" id="KW-0808">Transferase</keyword>
<feature type="binding site" evidence="9">
    <location>
        <position position="111"/>
    </location>
    <ligand>
        <name>substrate</name>
    </ligand>
</feature>
<dbReference type="PANTHER" id="PTHR11406:SF23">
    <property type="entry name" value="PHOSPHOGLYCERATE KINASE 1, CHLOROPLASTIC-RELATED"/>
    <property type="match status" value="1"/>
</dbReference>
<dbReference type="PRINTS" id="PR00477">
    <property type="entry name" value="PHGLYCKINASE"/>
</dbReference>
<dbReference type="HAMAP" id="MF_00145">
    <property type="entry name" value="Phosphoglyc_kinase"/>
    <property type="match status" value="1"/>
</dbReference>
<dbReference type="PANTHER" id="PTHR11406">
    <property type="entry name" value="PHOSPHOGLYCERATE KINASE"/>
    <property type="match status" value="1"/>
</dbReference>
<keyword evidence="8 9" id="KW-0067">ATP-binding</keyword>
<keyword evidence="12" id="KW-1185">Reference proteome</keyword>